<dbReference type="Pfam" id="PF05347">
    <property type="entry name" value="Complex1_LYR"/>
    <property type="match status" value="1"/>
</dbReference>
<reference evidence="8" key="1">
    <citation type="submission" date="2022-07" db="EMBL/GenBank/DDBJ databases">
        <title>Phylogenomic reconstructions and comparative analyses of Kickxellomycotina fungi.</title>
        <authorList>
            <person name="Reynolds N.K."/>
            <person name="Stajich J.E."/>
            <person name="Barry K."/>
            <person name="Grigoriev I.V."/>
            <person name="Crous P."/>
            <person name="Smith M.E."/>
        </authorList>
    </citation>
    <scope>NUCLEOTIDE SEQUENCE</scope>
    <source>
        <strain evidence="8">NBRC 105413</strain>
    </source>
</reference>
<evidence type="ECO:0000256" key="1">
    <source>
        <dbReference type="ARBA" id="ARBA00004173"/>
    </source>
</evidence>
<accession>A0A9W7XNU0</accession>
<evidence type="ECO:0000259" key="7">
    <source>
        <dbReference type="Pfam" id="PF05347"/>
    </source>
</evidence>
<comment type="subcellular location">
    <subcellularLocation>
        <location evidence="1">Mitochondrion</location>
    </subcellularLocation>
</comment>
<dbReference type="EMBL" id="JANBOH010000058">
    <property type="protein sequence ID" value="KAJ1646518.1"/>
    <property type="molecule type" value="Genomic_DNA"/>
</dbReference>
<dbReference type="PANTHER" id="PTHR13675">
    <property type="entry name" value="LYR MOTIF-CONTAINING PROTEIN 2"/>
    <property type="match status" value="1"/>
</dbReference>
<evidence type="ECO:0000313" key="9">
    <source>
        <dbReference type="Proteomes" id="UP001145021"/>
    </source>
</evidence>
<evidence type="ECO:0000313" key="8">
    <source>
        <dbReference type="EMBL" id="KAJ1646518.1"/>
    </source>
</evidence>
<organism evidence="8 9">
    <name type="scientific">Coemansia asiatica</name>
    <dbReference type="NCBI Taxonomy" id="1052880"/>
    <lineage>
        <taxon>Eukaryota</taxon>
        <taxon>Fungi</taxon>
        <taxon>Fungi incertae sedis</taxon>
        <taxon>Zoopagomycota</taxon>
        <taxon>Kickxellomycotina</taxon>
        <taxon>Kickxellomycetes</taxon>
        <taxon>Kickxellales</taxon>
        <taxon>Kickxellaceae</taxon>
        <taxon>Coemansia</taxon>
    </lineage>
</organism>
<evidence type="ECO:0000256" key="2">
    <source>
        <dbReference type="ARBA" id="ARBA00009508"/>
    </source>
</evidence>
<dbReference type="PANTHER" id="PTHR13675:SF0">
    <property type="entry name" value="LYR MOTIF-CONTAINING PROTEIN 2"/>
    <property type="match status" value="1"/>
</dbReference>
<evidence type="ECO:0000256" key="5">
    <source>
        <dbReference type="ARBA" id="ARBA00026235"/>
    </source>
</evidence>
<keyword evidence="4" id="KW-0496">Mitochondrion</keyword>
<feature type="domain" description="Complex 1 LYR protein" evidence="7">
    <location>
        <begin position="41"/>
        <end position="94"/>
    </location>
</feature>
<dbReference type="AlphaFoldDB" id="A0A9W7XNU0"/>
<comment type="similarity">
    <text evidence="2">Belongs to the complex I LYR family.</text>
</comment>
<gene>
    <name evidence="8" type="ORF">LPJ64_002027</name>
</gene>
<sequence length="107" mass="12714">MLQRLLPAVLSTQRLGYSSTTTRGAHPKIKMDFRQFIQRGKVINMYRKFMRLTKRIPDKQTRLETRQWIRDDFHRHAGQTDPARIDVILAQANRHYKELESGVFSML</sequence>
<protein>
    <recommendedName>
        <fullName evidence="5">LYR motif-containing protein 2</fullName>
    </recommendedName>
</protein>
<keyword evidence="9" id="KW-1185">Reference proteome</keyword>
<dbReference type="InterPro" id="IPR008011">
    <property type="entry name" value="Complex1_LYR_dom"/>
</dbReference>
<name>A0A9W7XNU0_9FUNG</name>
<keyword evidence="3" id="KW-0809">Transit peptide</keyword>
<dbReference type="Proteomes" id="UP001145021">
    <property type="component" value="Unassembled WGS sequence"/>
</dbReference>
<evidence type="ECO:0000256" key="4">
    <source>
        <dbReference type="ARBA" id="ARBA00023128"/>
    </source>
</evidence>
<proteinExistence type="inferred from homology"/>
<evidence type="ECO:0000256" key="3">
    <source>
        <dbReference type="ARBA" id="ARBA00022946"/>
    </source>
</evidence>
<dbReference type="InterPro" id="IPR045293">
    <property type="entry name" value="Complex1_LYR_LYRM2"/>
</dbReference>
<evidence type="ECO:0000256" key="6">
    <source>
        <dbReference type="ARBA" id="ARBA00044735"/>
    </source>
</evidence>
<comment type="function">
    <text evidence="6">Involved in efficient integration of the N-module into mitochondrial respiratory chain complex I.</text>
</comment>
<comment type="caution">
    <text evidence="8">The sequence shown here is derived from an EMBL/GenBank/DDBJ whole genome shotgun (WGS) entry which is preliminary data.</text>
</comment>
<dbReference type="CDD" id="cd20262">
    <property type="entry name" value="Complex1_LYR_LYRM2"/>
    <property type="match status" value="1"/>
</dbReference>
<dbReference type="GO" id="GO:0005739">
    <property type="term" value="C:mitochondrion"/>
    <property type="evidence" value="ECO:0007669"/>
    <property type="project" value="UniProtKB-SubCell"/>
</dbReference>